<name>A0A4Y2TSN3_ARAVE</name>
<accession>A0A4Y2TSN3</accession>
<comment type="caution">
    <text evidence="2">The sequence shown here is derived from an EMBL/GenBank/DDBJ whole genome shotgun (WGS) entry which is preliminary data.</text>
</comment>
<protein>
    <submittedName>
        <fullName evidence="2">Uncharacterized protein</fullName>
    </submittedName>
</protein>
<dbReference type="EMBL" id="BGPR01030261">
    <property type="protein sequence ID" value="GBO02671.1"/>
    <property type="molecule type" value="Genomic_DNA"/>
</dbReference>
<evidence type="ECO:0000313" key="2">
    <source>
        <dbReference type="EMBL" id="GBO02684.1"/>
    </source>
</evidence>
<sequence length="281" mass="32057">MLQDVSTFFSVWTIDSGNSFNKDIHLQVDLPQVVQVHTCSDKSLAAVRILDRFRISDRAGAAIVSAALQDVGIISESNVLNVVDRNKIQRGRKKARTTLISQVIKDYDHDQFGLYFDGRKDRALSMEDNRRKVIIEEHISLVKEPGSEYIGQQKTIEEYLSLQCEDVFLIEVCVHEYDLRVFLSHNCRDVIEYAGSFSTSLETENNGGQYSLQKSPYFLGSWFCSYFPGEKRGQGMLSITSIKETIMNSGIMFWIGISLIDHVEGYDCLSMRNSYWIDISM</sequence>
<dbReference type="EMBL" id="BGPR01030265">
    <property type="protein sequence ID" value="GBO02684.1"/>
    <property type="molecule type" value="Genomic_DNA"/>
</dbReference>
<evidence type="ECO:0000313" key="3">
    <source>
        <dbReference type="Proteomes" id="UP000499080"/>
    </source>
</evidence>
<reference evidence="2 3" key="1">
    <citation type="journal article" date="2019" name="Sci. Rep.">
        <title>Orb-weaving spider Araneus ventricosus genome elucidates the spidroin gene catalogue.</title>
        <authorList>
            <person name="Kono N."/>
            <person name="Nakamura H."/>
            <person name="Ohtoshi R."/>
            <person name="Moran D.A.P."/>
            <person name="Shinohara A."/>
            <person name="Yoshida Y."/>
            <person name="Fujiwara M."/>
            <person name="Mori M."/>
            <person name="Tomita M."/>
            <person name="Arakawa K."/>
        </authorList>
    </citation>
    <scope>NUCLEOTIDE SEQUENCE [LARGE SCALE GENOMIC DNA]</scope>
</reference>
<proteinExistence type="predicted"/>
<dbReference type="Proteomes" id="UP000499080">
    <property type="component" value="Unassembled WGS sequence"/>
</dbReference>
<keyword evidence="3" id="KW-1185">Reference proteome</keyword>
<evidence type="ECO:0000313" key="1">
    <source>
        <dbReference type="EMBL" id="GBO02671.1"/>
    </source>
</evidence>
<dbReference type="AlphaFoldDB" id="A0A4Y2TSN3"/>
<organism evidence="2 3">
    <name type="scientific">Araneus ventricosus</name>
    <name type="common">Orbweaver spider</name>
    <name type="synonym">Epeira ventricosa</name>
    <dbReference type="NCBI Taxonomy" id="182803"/>
    <lineage>
        <taxon>Eukaryota</taxon>
        <taxon>Metazoa</taxon>
        <taxon>Ecdysozoa</taxon>
        <taxon>Arthropoda</taxon>
        <taxon>Chelicerata</taxon>
        <taxon>Arachnida</taxon>
        <taxon>Araneae</taxon>
        <taxon>Araneomorphae</taxon>
        <taxon>Entelegynae</taxon>
        <taxon>Araneoidea</taxon>
        <taxon>Araneidae</taxon>
        <taxon>Araneus</taxon>
    </lineage>
</organism>
<gene>
    <name evidence="2" type="ORF">AVEN_154609_1</name>
    <name evidence="1" type="ORF">AVEN_39796_1</name>
</gene>